<keyword evidence="6 20" id="KW-0328">Glycosyltransferase</keyword>
<keyword evidence="8 20" id="KW-0812">Transmembrane</keyword>
<dbReference type="Pfam" id="PF03071">
    <property type="entry name" value="GNT-I"/>
    <property type="match status" value="1"/>
</dbReference>
<keyword evidence="5" id="KW-0963">Cytoplasm</keyword>
<evidence type="ECO:0000256" key="12">
    <source>
        <dbReference type="ARBA" id="ARBA00023034"/>
    </source>
</evidence>
<dbReference type="EMBL" id="NEDP02001401">
    <property type="protein sequence ID" value="OWF53302.1"/>
    <property type="molecule type" value="Genomic_DNA"/>
</dbReference>
<comment type="similarity">
    <text evidence="4 20">Belongs to the glycosyltransferase 13 family.</text>
</comment>
<dbReference type="FunFam" id="3.10.180.20:FF:000001">
    <property type="entry name" value="alpha-1,3-mannosyl-glycoprotein 2-beta-N-acetylglucosaminyltransferase"/>
    <property type="match status" value="1"/>
</dbReference>
<evidence type="ECO:0000256" key="20">
    <source>
        <dbReference type="RuleBase" id="RU368119"/>
    </source>
</evidence>
<gene>
    <name evidence="21" type="ORF">KP79_PYT00466</name>
</gene>
<evidence type="ECO:0000256" key="17">
    <source>
        <dbReference type="ARBA" id="ARBA00038949"/>
    </source>
</evidence>
<comment type="cofactor">
    <cofactor evidence="20">
        <name>Mn(2+)</name>
        <dbReference type="ChEBI" id="CHEBI:29035"/>
    </cofactor>
    <text evidence="20">The cofactor is mostly bound to the substrate.</text>
</comment>
<evidence type="ECO:0000256" key="10">
    <source>
        <dbReference type="ARBA" id="ARBA00022968"/>
    </source>
</evidence>
<evidence type="ECO:0000256" key="13">
    <source>
        <dbReference type="ARBA" id="ARBA00023136"/>
    </source>
</evidence>
<keyword evidence="10 20" id="KW-0735">Signal-anchor</keyword>
<protein>
    <recommendedName>
        <fullName evidence="17 20">Alpha-1,3-mannosyl-glycoprotein 2-beta-N-acetylglucosaminyltransferase</fullName>
        <shortName evidence="20">GNT-I</shortName>
        <shortName evidence="20">GlcNAc-T I</shortName>
        <ecNumber evidence="17 20">2.4.1.101</ecNumber>
    </recommendedName>
    <alternativeName>
        <fullName evidence="18 20">N-glycosyl-oligosaccharide-glycoprotein N-acetylglucosaminyltransferase I</fullName>
    </alternativeName>
</protein>
<dbReference type="SUPFAM" id="SSF53448">
    <property type="entry name" value="Nucleotide-diphospho-sugar transferases"/>
    <property type="match status" value="1"/>
</dbReference>
<evidence type="ECO:0000256" key="7">
    <source>
        <dbReference type="ARBA" id="ARBA00022679"/>
    </source>
</evidence>
<evidence type="ECO:0000256" key="3">
    <source>
        <dbReference type="ARBA" id="ARBA00004922"/>
    </source>
</evidence>
<dbReference type="AlphaFoldDB" id="A0A210QX98"/>
<evidence type="ECO:0000256" key="4">
    <source>
        <dbReference type="ARBA" id="ARBA00006492"/>
    </source>
</evidence>
<evidence type="ECO:0000256" key="19">
    <source>
        <dbReference type="ARBA" id="ARBA00049421"/>
    </source>
</evidence>
<evidence type="ECO:0000256" key="1">
    <source>
        <dbReference type="ARBA" id="ARBA00004323"/>
    </source>
</evidence>
<comment type="pathway">
    <text evidence="3 20">Protein modification; protein glycosylation.</text>
</comment>
<evidence type="ECO:0000256" key="11">
    <source>
        <dbReference type="ARBA" id="ARBA00022989"/>
    </source>
</evidence>
<evidence type="ECO:0000256" key="6">
    <source>
        <dbReference type="ARBA" id="ARBA00022676"/>
    </source>
</evidence>
<dbReference type="Gene3D" id="3.90.550.10">
    <property type="entry name" value="Spore Coat Polysaccharide Biosynthesis Protein SpsA, Chain A"/>
    <property type="match status" value="1"/>
</dbReference>
<dbReference type="FunFam" id="3.90.550.10:FF:000055">
    <property type="entry name" value="Alpha-1,3-mannosyl-glycoprotein 2-beta-N-acetylglucosaminyltransferase"/>
    <property type="match status" value="1"/>
</dbReference>
<dbReference type="UniPathway" id="UPA00378"/>
<dbReference type="Proteomes" id="UP000242188">
    <property type="component" value="Unassembled WGS sequence"/>
</dbReference>
<comment type="function">
    <text evidence="16 20">Initiates complex N-linked carbohydrate formation. Essential for the conversion of high-mannose to hybrid and complex N-glycans.</text>
</comment>
<keyword evidence="12 20" id="KW-0333">Golgi apparatus</keyword>
<evidence type="ECO:0000313" key="22">
    <source>
        <dbReference type="Proteomes" id="UP000242188"/>
    </source>
</evidence>
<keyword evidence="13 20" id="KW-0472">Membrane</keyword>
<dbReference type="EC" id="2.4.1.101" evidence="17 20"/>
<dbReference type="CDD" id="cd02514">
    <property type="entry name" value="GT13_GLCNAC-TI"/>
    <property type="match status" value="1"/>
</dbReference>
<comment type="catalytic activity">
    <reaction evidence="19 20">
        <text>N(4)-(alpha-D-Man-(1-&gt;3)-[alpha-D-Man-(1-&gt;3)-[alpha-D-Man-(1-&gt;6)]-alpha-D-Man-(1-&gt;6)]-beta-D-Man-(1-&gt;4)-beta-D-GlcNAc-(1-&gt;4)-beta-D-GlcNAc)-L-asparaginyl-[protein] (N-glucan mannose isomer 5A1,2) + UDP-N-acetyl-alpha-D-glucosamine = N(4)-{beta-D-GlcNAc-(1-&gt;2)-alpha-D-Man-(1-&gt;3)-[alpha-D-Man-(1-&gt;3)-[alpha-D-Man-(1-&gt;6)]-alpha-D-Man-(1-&gt;6)]-beta-D-Man-(1-&gt;4)-beta-D-GlcNAc-(1-&gt;4)-beta-D-GlcNAc}-L-asparaginyl-[protein] + UDP + H(+)</text>
        <dbReference type="Rhea" id="RHEA:11456"/>
        <dbReference type="Rhea" id="RHEA-COMP:14367"/>
        <dbReference type="Rhea" id="RHEA-COMP:14368"/>
        <dbReference type="ChEBI" id="CHEBI:15378"/>
        <dbReference type="ChEBI" id="CHEBI:57705"/>
        <dbReference type="ChEBI" id="CHEBI:58223"/>
        <dbReference type="ChEBI" id="CHEBI:59087"/>
        <dbReference type="ChEBI" id="CHEBI:60625"/>
        <dbReference type="EC" id="2.4.1.101"/>
    </reaction>
</comment>
<dbReference type="GO" id="GO:0030145">
    <property type="term" value="F:manganese ion binding"/>
    <property type="evidence" value="ECO:0007669"/>
    <property type="project" value="UniProtKB-UniRule"/>
</dbReference>
<keyword evidence="7 21" id="KW-0808">Transferase</keyword>
<feature type="transmembrane region" description="Helical" evidence="20">
    <location>
        <begin position="7"/>
        <end position="26"/>
    </location>
</feature>
<dbReference type="InterPro" id="IPR029044">
    <property type="entry name" value="Nucleotide-diphossugar_trans"/>
</dbReference>
<keyword evidence="15 20" id="KW-0464">Manganese</keyword>
<accession>A0A210QX98</accession>
<dbReference type="PANTHER" id="PTHR10468">
    <property type="entry name" value="PROTEIN O-LINKED-MANNOSE BETA-1,2-N-ACETYLGLUCOSAMINYLTRANSFERASE 1/ALPHA-1,3-MANNOSYL-GLYCOPROTEIN 2-BETA-N-ACETYLGLUCOSAMINYLTRANSFERASE"/>
    <property type="match status" value="1"/>
</dbReference>
<dbReference type="PANTHER" id="PTHR10468:SF0">
    <property type="entry name" value="ALPHA-1,3-MANNOSYL-GLYCOPROTEIN 2-BETA-N-ACETYLGLUCOSAMINYLTRANSFERASE"/>
    <property type="match status" value="1"/>
</dbReference>
<dbReference type="STRING" id="6573.A0A210QX98"/>
<dbReference type="InterPro" id="IPR052261">
    <property type="entry name" value="Glycosyltransferase_13"/>
</dbReference>
<name>A0A210QX98_MIZYE</name>
<evidence type="ECO:0000313" key="21">
    <source>
        <dbReference type="EMBL" id="OWF53302.1"/>
    </source>
</evidence>
<comment type="caution">
    <text evidence="21">The sequence shown here is derived from an EMBL/GenBank/DDBJ whole genome shotgun (WGS) entry which is preliminary data.</text>
</comment>
<keyword evidence="14" id="KW-1015">Disulfide bond</keyword>
<dbReference type="InterPro" id="IPR004139">
    <property type="entry name" value="Glyco_trans_13"/>
</dbReference>
<dbReference type="GO" id="GO:0003827">
    <property type="term" value="F:alpha-1,3-mannosylglycoprotein 2-beta-N-acetylglucosaminyltransferase activity"/>
    <property type="evidence" value="ECO:0007669"/>
    <property type="project" value="UniProtKB-UniRule"/>
</dbReference>
<evidence type="ECO:0000256" key="8">
    <source>
        <dbReference type="ARBA" id="ARBA00022692"/>
    </source>
</evidence>
<organism evidence="21 22">
    <name type="scientific">Mizuhopecten yessoensis</name>
    <name type="common">Japanese scallop</name>
    <name type="synonym">Patinopecten yessoensis</name>
    <dbReference type="NCBI Taxonomy" id="6573"/>
    <lineage>
        <taxon>Eukaryota</taxon>
        <taxon>Metazoa</taxon>
        <taxon>Spiralia</taxon>
        <taxon>Lophotrochozoa</taxon>
        <taxon>Mollusca</taxon>
        <taxon>Bivalvia</taxon>
        <taxon>Autobranchia</taxon>
        <taxon>Pteriomorphia</taxon>
        <taxon>Pectinida</taxon>
        <taxon>Pectinoidea</taxon>
        <taxon>Pectinidae</taxon>
        <taxon>Mizuhopecten</taxon>
    </lineage>
</organism>
<evidence type="ECO:0000256" key="9">
    <source>
        <dbReference type="ARBA" id="ARBA00022723"/>
    </source>
</evidence>
<dbReference type="Gene3D" id="3.10.180.20">
    <property type="entry name" value="N-Acetylglucosaminyltransferase I, Domain 2"/>
    <property type="match status" value="1"/>
</dbReference>
<evidence type="ECO:0000256" key="2">
    <source>
        <dbReference type="ARBA" id="ARBA00004556"/>
    </source>
</evidence>
<evidence type="ECO:0000256" key="5">
    <source>
        <dbReference type="ARBA" id="ARBA00022490"/>
    </source>
</evidence>
<comment type="subcellular location">
    <subcellularLocation>
        <location evidence="2">Cytoplasm</location>
        <location evidence="2">Perinuclear region</location>
    </subcellularLocation>
    <subcellularLocation>
        <location evidence="1 20">Golgi apparatus membrane</location>
        <topology evidence="1 20">Single-pass type II membrane protein</topology>
    </subcellularLocation>
</comment>
<keyword evidence="22" id="KW-1185">Reference proteome</keyword>
<sequence>MLRHKYVVCVVVGVFLSWNVIMYYVLMSRHPRTASKLIPASMELDILDIGIQNQLRQNLALLTKLQSLRNETERNPMPNKPGPMVLPDRKGDGSNLGKVVLPVLMIACDRVTVSRSLDQLIKHRTTKEQFPIIVSQDCANKPTSDVIQKYVTSDNVIHIKHPNQSNFELNKKDKKFVGYYKIARHYKWALDQVFFKFNYSTVIIVEDDLDIAPDFFEYFSATYPILTSDPSVWCVSAWNDNGKNGMVSDEPELLYRSDFFPGLGWMMEKKIWLELGPKWPIAFWDDWMRYQDQRKERVCIRPEICRTSTFGKKGVSKGLFYEKHLKHIKLNDKFVAFTKKDLSYLSKKNYDPWFTRQVYDTPEVTVAEVMSGSKKHLKALRVTYTTKDQYKTTAKKLGIMDDFKAGVPRVAYRGVVSFIFHGQRIYLAPKQDWQKYDPKWT</sequence>
<evidence type="ECO:0000256" key="18">
    <source>
        <dbReference type="ARBA" id="ARBA00041712"/>
    </source>
</evidence>
<evidence type="ECO:0000256" key="14">
    <source>
        <dbReference type="ARBA" id="ARBA00023157"/>
    </source>
</evidence>
<dbReference type="GO" id="GO:0048471">
    <property type="term" value="C:perinuclear region of cytoplasm"/>
    <property type="evidence" value="ECO:0007669"/>
    <property type="project" value="UniProtKB-SubCell"/>
</dbReference>
<dbReference type="OrthoDB" id="440755at2759"/>
<evidence type="ECO:0000256" key="15">
    <source>
        <dbReference type="ARBA" id="ARBA00023211"/>
    </source>
</evidence>
<keyword evidence="9 20" id="KW-0479">Metal-binding</keyword>
<reference evidence="21 22" key="1">
    <citation type="journal article" date="2017" name="Nat. Ecol. Evol.">
        <title>Scallop genome provides insights into evolution of bilaterian karyotype and development.</title>
        <authorList>
            <person name="Wang S."/>
            <person name="Zhang J."/>
            <person name="Jiao W."/>
            <person name="Li J."/>
            <person name="Xun X."/>
            <person name="Sun Y."/>
            <person name="Guo X."/>
            <person name="Huan P."/>
            <person name="Dong B."/>
            <person name="Zhang L."/>
            <person name="Hu X."/>
            <person name="Sun X."/>
            <person name="Wang J."/>
            <person name="Zhao C."/>
            <person name="Wang Y."/>
            <person name="Wang D."/>
            <person name="Huang X."/>
            <person name="Wang R."/>
            <person name="Lv J."/>
            <person name="Li Y."/>
            <person name="Zhang Z."/>
            <person name="Liu B."/>
            <person name="Lu W."/>
            <person name="Hui Y."/>
            <person name="Liang J."/>
            <person name="Zhou Z."/>
            <person name="Hou R."/>
            <person name="Li X."/>
            <person name="Liu Y."/>
            <person name="Li H."/>
            <person name="Ning X."/>
            <person name="Lin Y."/>
            <person name="Zhao L."/>
            <person name="Xing Q."/>
            <person name="Dou J."/>
            <person name="Li Y."/>
            <person name="Mao J."/>
            <person name="Guo H."/>
            <person name="Dou H."/>
            <person name="Li T."/>
            <person name="Mu C."/>
            <person name="Jiang W."/>
            <person name="Fu Q."/>
            <person name="Fu X."/>
            <person name="Miao Y."/>
            <person name="Liu J."/>
            <person name="Yu Q."/>
            <person name="Li R."/>
            <person name="Liao H."/>
            <person name="Li X."/>
            <person name="Kong Y."/>
            <person name="Jiang Z."/>
            <person name="Chourrout D."/>
            <person name="Li R."/>
            <person name="Bao Z."/>
        </authorList>
    </citation>
    <scope>NUCLEOTIDE SEQUENCE [LARGE SCALE GENOMIC DNA]</scope>
    <source>
        <strain evidence="21 22">PY_sf001</strain>
    </source>
</reference>
<dbReference type="GO" id="GO:0006487">
    <property type="term" value="P:protein N-linked glycosylation"/>
    <property type="evidence" value="ECO:0007669"/>
    <property type="project" value="TreeGrafter"/>
</dbReference>
<keyword evidence="11 20" id="KW-1133">Transmembrane helix</keyword>
<proteinExistence type="inferred from homology"/>
<evidence type="ECO:0000256" key="16">
    <source>
        <dbReference type="ARBA" id="ARBA00037706"/>
    </source>
</evidence>
<dbReference type="GO" id="GO:0000139">
    <property type="term" value="C:Golgi membrane"/>
    <property type="evidence" value="ECO:0007669"/>
    <property type="project" value="UniProtKB-SubCell"/>
</dbReference>